<feature type="non-terminal residue" evidence="4">
    <location>
        <position position="170"/>
    </location>
</feature>
<accession>A0A382LWS6</accession>
<dbReference type="GO" id="GO:0030313">
    <property type="term" value="C:cell envelope"/>
    <property type="evidence" value="ECO:0007669"/>
    <property type="project" value="UniProtKB-SubCell"/>
</dbReference>
<keyword evidence="3" id="KW-0812">Transmembrane</keyword>
<proteinExistence type="predicted"/>
<reference evidence="4" key="1">
    <citation type="submission" date="2018-05" db="EMBL/GenBank/DDBJ databases">
        <authorList>
            <person name="Lanie J.A."/>
            <person name="Ng W.-L."/>
            <person name="Kazmierczak K.M."/>
            <person name="Andrzejewski T.M."/>
            <person name="Davidsen T.M."/>
            <person name="Wayne K.J."/>
            <person name="Tettelin H."/>
            <person name="Glass J.I."/>
            <person name="Rusch D."/>
            <person name="Podicherti R."/>
            <person name="Tsui H.-C.T."/>
            <person name="Winkler M.E."/>
        </authorList>
    </citation>
    <scope>NUCLEOTIDE SEQUENCE</scope>
</reference>
<dbReference type="InterPro" id="IPR050739">
    <property type="entry name" value="MFP"/>
</dbReference>
<dbReference type="SUPFAM" id="SSF111369">
    <property type="entry name" value="HlyD-like secretion proteins"/>
    <property type="match status" value="1"/>
</dbReference>
<gene>
    <name evidence="4" type="ORF">METZ01_LOCUS293039</name>
</gene>
<keyword evidence="3" id="KW-1133">Transmembrane helix</keyword>
<keyword evidence="3" id="KW-0472">Membrane</keyword>
<evidence type="ECO:0000313" key="4">
    <source>
        <dbReference type="EMBL" id="SVC40185.1"/>
    </source>
</evidence>
<evidence type="ECO:0000256" key="3">
    <source>
        <dbReference type="SAM" id="Phobius"/>
    </source>
</evidence>
<evidence type="ECO:0000256" key="1">
    <source>
        <dbReference type="ARBA" id="ARBA00004196"/>
    </source>
</evidence>
<dbReference type="Gene3D" id="2.40.50.100">
    <property type="match status" value="1"/>
</dbReference>
<evidence type="ECO:0000256" key="2">
    <source>
        <dbReference type="SAM" id="Coils"/>
    </source>
</evidence>
<feature type="transmembrane region" description="Helical" evidence="3">
    <location>
        <begin position="20"/>
        <end position="42"/>
    </location>
</feature>
<dbReference type="AlphaFoldDB" id="A0A382LWS6"/>
<sequence length="170" mass="18731">MTELGPFPDPMGLVRRSARLIFRVVILTLGPLVVAGAGGYFYSTGGRFITTDNAYVKADKIFVSPEVSGPLVEVAVSENTPVLNGQTLITIDDVPFRIAVSRANARLSAVKRTIEAARARYREEMTVKEAAEEKVSYFEREFARREELQARGVSSDAALDQARHDLDLAR</sequence>
<dbReference type="PANTHER" id="PTHR30386:SF19">
    <property type="entry name" value="MULTIDRUG EXPORT PROTEIN EMRA-RELATED"/>
    <property type="match status" value="1"/>
</dbReference>
<feature type="coiled-coil region" evidence="2">
    <location>
        <begin position="100"/>
        <end position="134"/>
    </location>
</feature>
<dbReference type="PANTHER" id="PTHR30386">
    <property type="entry name" value="MEMBRANE FUSION SUBUNIT OF EMRAB-TOLC MULTIDRUG EFFLUX PUMP"/>
    <property type="match status" value="1"/>
</dbReference>
<dbReference type="Gene3D" id="1.10.287.470">
    <property type="entry name" value="Helix hairpin bin"/>
    <property type="match status" value="1"/>
</dbReference>
<dbReference type="EMBL" id="UINC01089250">
    <property type="protein sequence ID" value="SVC40185.1"/>
    <property type="molecule type" value="Genomic_DNA"/>
</dbReference>
<comment type="subcellular location">
    <subcellularLocation>
        <location evidence="1">Cell envelope</location>
    </subcellularLocation>
</comment>
<protein>
    <submittedName>
        <fullName evidence="4">Uncharacterized protein</fullName>
    </submittedName>
</protein>
<keyword evidence="2" id="KW-0175">Coiled coil</keyword>
<name>A0A382LWS6_9ZZZZ</name>
<organism evidence="4">
    <name type="scientific">marine metagenome</name>
    <dbReference type="NCBI Taxonomy" id="408172"/>
    <lineage>
        <taxon>unclassified sequences</taxon>
        <taxon>metagenomes</taxon>
        <taxon>ecological metagenomes</taxon>
    </lineage>
</organism>